<dbReference type="PROSITE" id="PS51257">
    <property type="entry name" value="PROKAR_LIPOPROTEIN"/>
    <property type="match status" value="1"/>
</dbReference>
<dbReference type="GeneID" id="4700219"/>
<dbReference type="OMA" id="MNWAFVI"/>
<sequence>MGKGGRILCIFTPYALTIASLVCIIIVGLGCTKSSSSTLNDLYFFRADLQNLTTSSTTTSKVTSALGAVGVDISTSDLAAALEEARKQLNVKDFYDIGLWGYCDGDISNGNYKTTKCSDPKAQFYFDPIDIWKLNNTGVKDLLPDGLEKGLKVYKNVSKWMFIAYIVAFAATLAELVVGLFAICSRWGSCVTSLISAVSFLFITAASVTATALFAVLKGTFNENLKQYNIKGSMGKNIYVATWLAVAFSLGASLFWVISSCCCSGRSPYNKSSKPRGITAEKAAYTYEPLGPHGTSTPAPYANTSYPPPAAHADQGPMHNTRNSAYEPFRHV</sequence>
<evidence type="ECO:0000313" key="3">
    <source>
        <dbReference type="EMBL" id="EAW06474.1"/>
    </source>
</evidence>
<dbReference type="InterPro" id="IPR052413">
    <property type="entry name" value="SUR7_domain"/>
</dbReference>
<dbReference type="VEuPathDB" id="FungiDB:ACLA_081640"/>
<feature type="transmembrane region" description="Helical" evidence="2">
    <location>
        <begin position="12"/>
        <end position="31"/>
    </location>
</feature>
<dbReference type="GO" id="GO:0051285">
    <property type="term" value="C:cell cortex of cell tip"/>
    <property type="evidence" value="ECO:0007669"/>
    <property type="project" value="TreeGrafter"/>
</dbReference>
<keyword evidence="2" id="KW-0812">Transmembrane</keyword>
<protein>
    <submittedName>
        <fullName evidence="3">Integral membrane protein</fullName>
    </submittedName>
</protein>
<dbReference type="PANTHER" id="PTHR28019">
    <property type="entry name" value="CELL MEMBRANE PROTEIN YLR413W-RELATED"/>
    <property type="match status" value="1"/>
</dbReference>
<dbReference type="Pfam" id="PF06687">
    <property type="entry name" value="SUR7"/>
    <property type="match status" value="1"/>
</dbReference>
<dbReference type="FunFam" id="1.20.140.150:FF:000064">
    <property type="entry name" value="Integral membrane protein (AFU_orthologue AFUA_6G07470)"/>
    <property type="match status" value="1"/>
</dbReference>
<accession>A1CT37</accession>
<feature type="transmembrane region" description="Helical" evidence="2">
    <location>
        <begin position="194"/>
        <end position="217"/>
    </location>
</feature>
<dbReference type="EMBL" id="DS027060">
    <property type="protein sequence ID" value="EAW06474.1"/>
    <property type="molecule type" value="Genomic_DNA"/>
</dbReference>
<evidence type="ECO:0000313" key="4">
    <source>
        <dbReference type="Proteomes" id="UP000006701"/>
    </source>
</evidence>
<evidence type="ECO:0000256" key="1">
    <source>
        <dbReference type="SAM" id="MobiDB-lite"/>
    </source>
</evidence>
<dbReference type="eggNOG" id="ENOG502QRB5">
    <property type="taxonomic scope" value="Eukaryota"/>
</dbReference>
<dbReference type="AlphaFoldDB" id="A1CT37"/>
<keyword evidence="2" id="KW-1133">Transmembrane helix</keyword>
<dbReference type="Proteomes" id="UP000006701">
    <property type="component" value="Unassembled WGS sequence"/>
</dbReference>
<dbReference type="OrthoDB" id="4480814at2759"/>
<dbReference type="GO" id="GO:0031505">
    <property type="term" value="P:fungal-type cell wall organization"/>
    <property type="evidence" value="ECO:0007669"/>
    <property type="project" value="TreeGrafter"/>
</dbReference>
<dbReference type="InterPro" id="IPR009571">
    <property type="entry name" value="SUR7/Rim9-like_fungi"/>
</dbReference>
<evidence type="ECO:0000256" key="2">
    <source>
        <dbReference type="SAM" id="Phobius"/>
    </source>
</evidence>
<keyword evidence="2" id="KW-0472">Membrane</keyword>
<keyword evidence="4" id="KW-1185">Reference proteome</keyword>
<feature type="compositionally biased region" description="Polar residues" evidence="1">
    <location>
        <begin position="295"/>
        <end position="305"/>
    </location>
</feature>
<reference evidence="3 4" key="1">
    <citation type="journal article" date="2008" name="PLoS Genet.">
        <title>Genomic islands in the pathogenic filamentous fungus Aspergillus fumigatus.</title>
        <authorList>
            <person name="Fedorova N.D."/>
            <person name="Khaldi N."/>
            <person name="Joardar V.S."/>
            <person name="Maiti R."/>
            <person name="Amedeo P."/>
            <person name="Anderson M.J."/>
            <person name="Crabtree J."/>
            <person name="Silva J.C."/>
            <person name="Badger J.H."/>
            <person name="Albarraq A."/>
            <person name="Angiuoli S."/>
            <person name="Bussey H."/>
            <person name="Bowyer P."/>
            <person name="Cotty P.J."/>
            <person name="Dyer P.S."/>
            <person name="Egan A."/>
            <person name="Galens K."/>
            <person name="Fraser-Liggett C.M."/>
            <person name="Haas B.J."/>
            <person name="Inman J.M."/>
            <person name="Kent R."/>
            <person name="Lemieux S."/>
            <person name="Malavazi I."/>
            <person name="Orvis J."/>
            <person name="Roemer T."/>
            <person name="Ronning C.M."/>
            <person name="Sundaram J.P."/>
            <person name="Sutton G."/>
            <person name="Turner G."/>
            <person name="Venter J.C."/>
            <person name="White O.R."/>
            <person name="Whitty B.R."/>
            <person name="Youngman P."/>
            <person name="Wolfe K.H."/>
            <person name="Goldman G.H."/>
            <person name="Wortman J.R."/>
            <person name="Jiang B."/>
            <person name="Denning D.W."/>
            <person name="Nierman W.C."/>
        </authorList>
    </citation>
    <scope>NUCLEOTIDE SEQUENCE [LARGE SCALE GENOMIC DNA]</scope>
    <source>
        <strain evidence="4">ATCC 1007 / CBS 513.65 / DSM 816 / NCTC 3887 / NRRL 1</strain>
    </source>
</reference>
<dbReference type="HOGENOM" id="CLU_034574_1_0_1"/>
<feature type="region of interest" description="Disordered" evidence="1">
    <location>
        <begin position="295"/>
        <end position="332"/>
    </location>
</feature>
<organism evidence="3 4">
    <name type="scientific">Aspergillus clavatus (strain ATCC 1007 / CBS 513.65 / DSM 816 / NCTC 3887 / NRRL 1 / QM 1276 / 107)</name>
    <dbReference type="NCBI Taxonomy" id="344612"/>
    <lineage>
        <taxon>Eukaryota</taxon>
        <taxon>Fungi</taxon>
        <taxon>Dikarya</taxon>
        <taxon>Ascomycota</taxon>
        <taxon>Pezizomycotina</taxon>
        <taxon>Eurotiomycetes</taxon>
        <taxon>Eurotiomycetidae</taxon>
        <taxon>Eurotiales</taxon>
        <taxon>Aspergillaceae</taxon>
        <taxon>Aspergillus</taxon>
        <taxon>Aspergillus subgen. Fumigati</taxon>
    </lineage>
</organism>
<proteinExistence type="predicted"/>
<dbReference type="GO" id="GO:0005886">
    <property type="term" value="C:plasma membrane"/>
    <property type="evidence" value="ECO:0007669"/>
    <property type="project" value="InterPro"/>
</dbReference>
<name>A1CT37_ASPCL</name>
<gene>
    <name evidence="3" type="ORF">ACLA_081640</name>
</gene>
<dbReference type="RefSeq" id="XP_001267900.1">
    <property type="nucleotide sequence ID" value="XM_001267899.1"/>
</dbReference>
<dbReference type="KEGG" id="act:ACLA_081640"/>
<feature type="transmembrane region" description="Helical" evidence="2">
    <location>
        <begin position="238"/>
        <end position="258"/>
    </location>
</feature>
<dbReference type="PANTHER" id="PTHR28019:SF3">
    <property type="entry name" value="INTEGRAL MEMBRANE PROTEIN (AFU_ORTHOLOGUE AFUA_6G07470)"/>
    <property type="match status" value="1"/>
</dbReference>
<feature type="transmembrane region" description="Helical" evidence="2">
    <location>
        <begin position="162"/>
        <end position="188"/>
    </location>
</feature>